<protein>
    <recommendedName>
        <fullName evidence="1">TonB C-terminal domain-containing protein</fullName>
    </recommendedName>
</protein>
<feature type="domain" description="TonB C-terminal" evidence="1">
    <location>
        <begin position="255"/>
        <end position="314"/>
    </location>
</feature>
<accession>A0A3R6ISE9</accession>
<dbReference type="AlphaFoldDB" id="A0A3R6ISE9"/>
<dbReference type="InterPro" id="IPR008969">
    <property type="entry name" value="CarboxyPept-like_regulatory"/>
</dbReference>
<sequence length="318" mass="35176">MDRGRKICDVLKAVRKKIADMNGIAYEPRVCHFKGHCSGTCPACETERKYIESELSLRKRMGEAVCVTGVAIGILVTPYNVYAQTSSPSVPIGNEVIAADSLPTRAQVTINGCVKDADGTPIVGVIIVVGNKRSGSITDIDGNFSVTFPRDSTLRLEYIGYKNKVYSFSELDLKGFNTLCLTEEDDDLLGEMVVVAPQKPKTKKRRKKKQEGKMVVENKDFDTGPFYPGGNSALLHFVEQNLCVPETLQGAYQQRINVYFYVLGDGSLADVKVITICPQEMKEEVLRLVKAMPKWKPTLKDGKPTCAKIMIPIDIMLK</sequence>
<dbReference type="Gene3D" id="3.30.1150.10">
    <property type="match status" value="1"/>
</dbReference>
<organism evidence="2 3">
    <name type="scientific">Leyella stercorea</name>
    <dbReference type="NCBI Taxonomy" id="363265"/>
    <lineage>
        <taxon>Bacteria</taxon>
        <taxon>Pseudomonadati</taxon>
        <taxon>Bacteroidota</taxon>
        <taxon>Bacteroidia</taxon>
        <taxon>Bacteroidales</taxon>
        <taxon>Prevotellaceae</taxon>
        <taxon>Leyella</taxon>
    </lineage>
</organism>
<evidence type="ECO:0000313" key="3">
    <source>
        <dbReference type="Proteomes" id="UP000286598"/>
    </source>
</evidence>
<dbReference type="Pfam" id="PF03544">
    <property type="entry name" value="TonB_C"/>
    <property type="match status" value="1"/>
</dbReference>
<dbReference type="SUPFAM" id="SSF49464">
    <property type="entry name" value="Carboxypeptidase regulatory domain-like"/>
    <property type="match status" value="1"/>
</dbReference>
<dbReference type="Proteomes" id="UP000286598">
    <property type="component" value="Unassembled WGS sequence"/>
</dbReference>
<gene>
    <name evidence="2" type="ORF">DW060_09270</name>
</gene>
<name>A0A3R6ISE9_9BACT</name>
<evidence type="ECO:0000313" key="2">
    <source>
        <dbReference type="EMBL" id="RHK49201.1"/>
    </source>
</evidence>
<evidence type="ECO:0000259" key="1">
    <source>
        <dbReference type="Pfam" id="PF03544"/>
    </source>
</evidence>
<dbReference type="OrthoDB" id="1096764at2"/>
<dbReference type="InterPro" id="IPR037682">
    <property type="entry name" value="TonB_C"/>
</dbReference>
<dbReference type="GO" id="GO:0055085">
    <property type="term" value="P:transmembrane transport"/>
    <property type="evidence" value="ECO:0007669"/>
    <property type="project" value="InterPro"/>
</dbReference>
<dbReference type="SUPFAM" id="SSF74653">
    <property type="entry name" value="TolA/TonB C-terminal domain"/>
    <property type="match status" value="1"/>
</dbReference>
<dbReference type="Gene3D" id="2.60.40.1120">
    <property type="entry name" value="Carboxypeptidase-like, regulatory domain"/>
    <property type="match status" value="1"/>
</dbReference>
<proteinExistence type="predicted"/>
<keyword evidence="3" id="KW-1185">Reference proteome</keyword>
<reference evidence="2 3" key="1">
    <citation type="submission" date="2018-08" db="EMBL/GenBank/DDBJ databases">
        <title>A genome reference for cultivated species of the human gut microbiota.</title>
        <authorList>
            <person name="Zou Y."/>
            <person name="Xue W."/>
            <person name="Luo G."/>
        </authorList>
    </citation>
    <scope>NUCLEOTIDE SEQUENCE [LARGE SCALE GENOMIC DNA]</scope>
    <source>
        <strain evidence="2 3">AF42-9</strain>
    </source>
</reference>
<dbReference type="EMBL" id="QRNO01000047">
    <property type="protein sequence ID" value="RHK49201.1"/>
    <property type="molecule type" value="Genomic_DNA"/>
</dbReference>
<comment type="caution">
    <text evidence="2">The sequence shown here is derived from an EMBL/GenBank/DDBJ whole genome shotgun (WGS) entry which is preliminary data.</text>
</comment>
<dbReference type="Pfam" id="PF13715">
    <property type="entry name" value="CarbopepD_reg_2"/>
    <property type="match status" value="1"/>
</dbReference>